<dbReference type="Pfam" id="PF13561">
    <property type="entry name" value="adh_short_C2"/>
    <property type="match status" value="1"/>
</dbReference>
<gene>
    <name evidence="2" type="ORF">I5L03_12815</name>
</gene>
<dbReference type="InterPro" id="IPR002347">
    <property type="entry name" value="SDR_fam"/>
</dbReference>
<reference evidence="2 3" key="1">
    <citation type="submission" date="2020-11" db="EMBL/GenBank/DDBJ databases">
        <title>Erythrobacter sediminis sp. nov., a marine bacterium from a tidal flat of Garorim Bay.</title>
        <authorList>
            <person name="Kim D."/>
            <person name="Yoo Y."/>
            <person name="Kim J.-J."/>
        </authorList>
    </citation>
    <scope>NUCLEOTIDE SEQUENCE [LARGE SCALE GENOMIC DNA]</scope>
    <source>
        <strain evidence="2 3">JGD-13</strain>
    </source>
</reference>
<dbReference type="EMBL" id="JAEANY010000004">
    <property type="protein sequence ID" value="MBH5323464.1"/>
    <property type="molecule type" value="Genomic_DNA"/>
</dbReference>
<evidence type="ECO:0000313" key="3">
    <source>
        <dbReference type="Proteomes" id="UP000602442"/>
    </source>
</evidence>
<dbReference type="PRINTS" id="PR00080">
    <property type="entry name" value="SDRFAMILY"/>
</dbReference>
<dbReference type="Gene3D" id="3.40.50.720">
    <property type="entry name" value="NAD(P)-binding Rossmann-like Domain"/>
    <property type="match status" value="1"/>
</dbReference>
<evidence type="ECO:0000313" key="2">
    <source>
        <dbReference type="EMBL" id="MBH5323464.1"/>
    </source>
</evidence>
<dbReference type="PANTHER" id="PTHR42879">
    <property type="entry name" value="3-OXOACYL-(ACYL-CARRIER-PROTEIN) REDUCTASE"/>
    <property type="match status" value="1"/>
</dbReference>
<dbReference type="SUPFAM" id="SSF51735">
    <property type="entry name" value="NAD(P)-binding Rossmann-fold domains"/>
    <property type="match status" value="1"/>
</dbReference>
<accession>A0ABS0N6L3</accession>
<dbReference type="RefSeq" id="WP_197922401.1">
    <property type="nucleotide sequence ID" value="NZ_CAWPTA010000009.1"/>
</dbReference>
<comment type="similarity">
    <text evidence="1">Belongs to the short-chain dehydrogenases/reductases (SDR) family.</text>
</comment>
<evidence type="ECO:0000256" key="1">
    <source>
        <dbReference type="ARBA" id="ARBA00006484"/>
    </source>
</evidence>
<keyword evidence="3" id="KW-1185">Reference proteome</keyword>
<protein>
    <submittedName>
        <fullName evidence="2">SDR family oxidoreductase</fullName>
    </submittedName>
</protein>
<comment type="caution">
    <text evidence="2">The sequence shown here is derived from an EMBL/GenBank/DDBJ whole genome shotgun (WGS) entry which is preliminary data.</text>
</comment>
<dbReference type="InterPro" id="IPR036291">
    <property type="entry name" value="NAD(P)-bd_dom_sf"/>
</dbReference>
<organism evidence="2 3">
    <name type="scientific">Aurantiacibacter sediminis</name>
    <dbReference type="NCBI Taxonomy" id="2793064"/>
    <lineage>
        <taxon>Bacteria</taxon>
        <taxon>Pseudomonadati</taxon>
        <taxon>Pseudomonadota</taxon>
        <taxon>Alphaproteobacteria</taxon>
        <taxon>Sphingomonadales</taxon>
        <taxon>Erythrobacteraceae</taxon>
        <taxon>Aurantiacibacter</taxon>
    </lineage>
</organism>
<name>A0ABS0N6L3_9SPHN</name>
<dbReference type="PRINTS" id="PR00081">
    <property type="entry name" value="GDHRDH"/>
</dbReference>
<proteinExistence type="inferred from homology"/>
<dbReference type="Proteomes" id="UP000602442">
    <property type="component" value="Unassembled WGS sequence"/>
</dbReference>
<dbReference type="PANTHER" id="PTHR42879:SF6">
    <property type="entry name" value="NADPH-DEPENDENT REDUCTASE BACG"/>
    <property type="match status" value="1"/>
</dbReference>
<sequence length="265" mass="27863">METGLTNKRVFISGSTSGLGMAMAKAFAAEGAKVCVHGRDEARAKALADELGTSARYVLGDLRDHDQLGAIIDTIGSDWDGIDVLVNNAGGQGNLMAGWLDLEVSEWRDMFEGDLLGAVRLTKAFVPGMMARGWGRAIQVSTGFAYQPAAIAAHYAANKAAISNATVSLSKNVGSAGVTANAIVPGAIHTERLETLWREMAGNMGWGEDWETIEKAGVQQFVPNPTGRLGRPEEIAHAALFLASEGASYVNGVNLRVDGGAVGIY</sequence>
<dbReference type="InterPro" id="IPR050259">
    <property type="entry name" value="SDR"/>
</dbReference>